<name>A0ABU7JCZ1_9GAMM</name>
<dbReference type="EMBL" id="JAUGZK010000003">
    <property type="protein sequence ID" value="MEE2023562.1"/>
    <property type="molecule type" value="Genomic_DNA"/>
</dbReference>
<reference evidence="1 2" key="1">
    <citation type="submission" date="2023-06" db="EMBL/GenBank/DDBJ databases">
        <title>Alkalimonas sp., MEB004 an alkaliphilic bacterium isolated from Lonar Lake, India.</title>
        <authorList>
            <person name="Joshi A."/>
            <person name="Thite S."/>
        </authorList>
    </citation>
    <scope>NUCLEOTIDE SEQUENCE [LARGE SCALE GENOMIC DNA]</scope>
    <source>
        <strain evidence="1 2">MEB004</strain>
    </source>
</reference>
<protein>
    <submittedName>
        <fullName evidence="1">Uncharacterized protein</fullName>
    </submittedName>
</protein>
<dbReference type="RefSeq" id="WP_330086917.1">
    <property type="nucleotide sequence ID" value="NZ_JAUGZK010000003.1"/>
</dbReference>
<proteinExistence type="predicted"/>
<evidence type="ECO:0000313" key="2">
    <source>
        <dbReference type="Proteomes" id="UP001339167"/>
    </source>
</evidence>
<dbReference type="Proteomes" id="UP001339167">
    <property type="component" value="Unassembled WGS sequence"/>
</dbReference>
<organism evidence="1 2">
    <name type="scientific">Alkalimonas mucilaginosa</name>
    <dbReference type="NCBI Taxonomy" id="3057676"/>
    <lineage>
        <taxon>Bacteria</taxon>
        <taxon>Pseudomonadati</taxon>
        <taxon>Pseudomonadota</taxon>
        <taxon>Gammaproteobacteria</taxon>
        <taxon>Alkalimonas</taxon>
    </lineage>
</organism>
<accession>A0ABU7JCZ1</accession>
<evidence type="ECO:0000313" key="1">
    <source>
        <dbReference type="EMBL" id="MEE2023562.1"/>
    </source>
</evidence>
<keyword evidence="2" id="KW-1185">Reference proteome</keyword>
<gene>
    <name evidence="1" type="ORF">QWF21_04830</name>
</gene>
<sequence>MKTVEYMDAVKTAYSLTSDYQLAKKLGESPARVSQYRAKPVSMDDDLAIKIAYLLDLNPLTVLADAHIEREFKRGNDSLVMFWQEVRKSGRMDTKVLGKMVA</sequence>
<comment type="caution">
    <text evidence="1">The sequence shown here is derived from an EMBL/GenBank/DDBJ whole genome shotgun (WGS) entry which is preliminary data.</text>
</comment>